<evidence type="ECO:0000313" key="1">
    <source>
        <dbReference type="EMBL" id="GFQ97401.1"/>
    </source>
</evidence>
<comment type="caution">
    <text evidence="1">The sequence shown here is derived from an EMBL/GenBank/DDBJ whole genome shotgun (WGS) entry which is preliminary data.</text>
</comment>
<keyword evidence="2" id="KW-1185">Reference proteome</keyword>
<organism evidence="1 2">
    <name type="scientific">Trichonephila clavata</name>
    <name type="common">Joro spider</name>
    <name type="synonym">Nephila clavata</name>
    <dbReference type="NCBI Taxonomy" id="2740835"/>
    <lineage>
        <taxon>Eukaryota</taxon>
        <taxon>Metazoa</taxon>
        <taxon>Ecdysozoa</taxon>
        <taxon>Arthropoda</taxon>
        <taxon>Chelicerata</taxon>
        <taxon>Arachnida</taxon>
        <taxon>Araneae</taxon>
        <taxon>Araneomorphae</taxon>
        <taxon>Entelegynae</taxon>
        <taxon>Araneoidea</taxon>
        <taxon>Nephilidae</taxon>
        <taxon>Trichonephila</taxon>
    </lineage>
</organism>
<dbReference type="EMBL" id="BMAO01004840">
    <property type="protein sequence ID" value="GFQ97401.1"/>
    <property type="molecule type" value="Genomic_DNA"/>
</dbReference>
<dbReference type="Proteomes" id="UP000887116">
    <property type="component" value="Unassembled WGS sequence"/>
</dbReference>
<accession>A0A8X6L6L7</accession>
<gene>
    <name evidence="1" type="ORF">TNCT_331731</name>
</gene>
<evidence type="ECO:0000313" key="2">
    <source>
        <dbReference type="Proteomes" id="UP000887116"/>
    </source>
</evidence>
<proteinExistence type="predicted"/>
<name>A0A8X6L6L7_TRICU</name>
<reference evidence="1" key="1">
    <citation type="submission" date="2020-07" db="EMBL/GenBank/DDBJ databases">
        <title>Multicomponent nature underlies the extraordinary mechanical properties of spider dragline silk.</title>
        <authorList>
            <person name="Kono N."/>
            <person name="Nakamura H."/>
            <person name="Mori M."/>
            <person name="Yoshida Y."/>
            <person name="Ohtoshi R."/>
            <person name="Malay A.D."/>
            <person name="Moran D.A.P."/>
            <person name="Tomita M."/>
            <person name="Numata K."/>
            <person name="Arakawa K."/>
        </authorList>
    </citation>
    <scope>NUCLEOTIDE SEQUENCE</scope>
</reference>
<protein>
    <submittedName>
        <fullName evidence="1">Uncharacterized protein</fullName>
    </submittedName>
</protein>
<dbReference type="AlphaFoldDB" id="A0A8X6L6L7"/>
<sequence>MLMVEIKSASIAQLLLISNVDWHGVKLIMGGQQGSWLPIFPSIPRVVKQPAEIERGNLNLSSSSKFAVGGGGKRFYIHRVSASSFFADGSVEWDVVCTAERGCFHPLLTRTIGLIFEKNDGRSCDSYICLCSLCVCVSKNETT</sequence>